<evidence type="ECO:0000313" key="1">
    <source>
        <dbReference type="EMBL" id="CAB5187454.1"/>
    </source>
</evidence>
<accession>A0A6J7WA85</accession>
<proteinExistence type="predicted"/>
<organism evidence="1">
    <name type="scientific">uncultured Caudovirales phage</name>
    <dbReference type="NCBI Taxonomy" id="2100421"/>
    <lineage>
        <taxon>Viruses</taxon>
        <taxon>Duplodnaviria</taxon>
        <taxon>Heunggongvirae</taxon>
        <taxon>Uroviricota</taxon>
        <taxon>Caudoviricetes</taxon>
        <taxon>Peduoviridae</taxon>
        <taxon>Maltschvirus</taxon>
        <taxon>Maltschvirus maltsch</taxon>
    </lineage>
</organism>
<reference evidence="1" key="1">
    <citation type="submission" date="2020-05" db="EMBL/GenBank/DDBJ databases">
        <authorList>
            <person name="Chiriac C."/>
            <person name="Salcher M."/>
            <person name="Ghai R."/>
            <person name="Kavagutti S V."/>
        </authorList>
    </citation>
    <scope>NUCLEOTIDE SEQUENCE</scope>
</reference>
<sequence>MNDLFEQEYLAKIRKDYLKVLEGEGGDCPCCKRFGKYNGYAITKTDAKALIWIFVNGDKDGWVHMPTLAPREFMRSKSFTNMRYWALIENYPNDNKDVKGSGLWRVTSKAVKYIRGEMQLPKKAFVFDRTLIGFSEQQVYFSECFKDYFDLQEVMNSRFDRESK</sequence>
<dbReference type="EMBL" id="LR798209">
    <property type="protein sequence ID" value="CAB5187454.1"/>
    <property type="molecule type" value="Genomic_DNA"/>
</dbReference>
<protein>
    <submittedName>
        <fullName evidence="1">Uncharacterized protein</fullName>
    </submittedName>
</protein>
<gene>
    <name evidence="1" type="ORF">UFOVP159_47</name>
</gene>
<name>A0A6J7WA85_9CAUD</name>